<evidence type="ECO:0000256" key="2">
    <source>
        <dbReference type="ARBA" id="ARBA00022840"/>
    </source>
</evidence>
<dbReference type="Pfam" id="PF25601">
    <property type="entry name" value="AAA_lid_14"/>
    <property type="match status" value="1"/>
</dbReference>
<proteinExistence type="predicted"/>
<dbReference type="InterPro" id="IPR009057">
    <property type="entry name" value="Homeodomain-like_sf"/>
</dbReference>
<evidence type="ECO:0000313" key="8">
    <source>
        <dbReference type="Proteomes" id="UP000657372"/>
    </source>
</evidence>
<keyword evidence="2" id="KW-0067">ATP-binding</keyword>
<dbReference type="Gene3D" id="3.40.50.300">
    <property type="entry name" value="P-loop containing nucleotide triphosphate hydrolases"/>
    <property type="match status" value="1"/>
</dbReference>
<dbReference type="PROSITE" id="PS00675">
    <property type="entry name" value="SIGMA54_INTERACT_1"/>
    <property type="match status" value="1"/>
</dbReference>
<feature type="domain" description="Sigma-54 factor interaction" evidence="6">
    <location>
        <begin position="308"/>
        <end position="536"/>
    </location>
</feature>
<dbReference type="SMART" id="SM00382">
    <property type="entry name" value="AAA"/>
    <property type="match status" value="1"/>
</dbReference>
<dbReference type="PRINTS" id="PR01590">
    <property type="entry name" value="HTHFIS"/>
</dbReference>
<dbReference type="Pfam" id="PF00158">
    <property type="entry name" value="Sigma54_activat"/>
    <property type="match status" value="1"/>
</dbReference>
<dbReference type="InterPro" id="IPR002078">
    <property type="entry name" value="Sigma_54_int"/>
</dbReference>
<dbReference type="SUPFAM" id="SSF46689">
    <property type="entry name" value="Homeodomain-like"/>
    <property type="match status" value="1"/>
</dbReference>
<comment type="caution">
    <text evidence="7">The sequence shown here is derived from an EMBL/GenBank/DDBJ whole genome shotgun (WGS) entry which is preliminary data.</text>
</comment>
<dbReference type="InterPro" id="IPR025662">
    <property type="entry name" value="Sigma_54_int_dom_ATP-bd_1"/>
</dbReference>
<dbReference type="CDD" id="cd00009">
    <property type="entry name" value="AAA"/>
    <property type="match status" value="1"/>
</dbReference>
<sequence>MTCPCFFFLGQILMELCFCYASLWRIKLLQQGVCAKTVHMAHAYCSKTSKQEGKPQLGTWQGHCLHNVRDVDKRLSMEMKSKEFSTGIRPYLHSTAQAELSKNVHGIVDWSETQLFVTREISKLIGKSLDPAFAIRNMLHLLSEFLGLNRGRLFLFDAQKQRLVIRYSYGLDEEEIKRGVFRPGEGITGKVFQSGEVAIIQDIDTEPNYLARTVDRDTLPKGTISMFALPIIVNGTVRGVLAVNRFRGLHRPLSDDLVTVRLVAAQIAQLLRIEHLVNEQVERRTAALTVENRELKKALGKQAQHGGIIGESVASRAALRQITQVANTVATVLLLGESGTGKELFARALHMASDRRDAPFIKVNCGAIPENLFESELFGHEKGSFTGAHAAKPGRFEDADGGTLFLDEVGDLPLLLQVKLLRALQEQQIQRVGGRKEIPVNVRIVAATNRDLQQLVASGRFRLDLFYRLNVVPVKLPALRARAEDIPALARHFISLANDTFQRHATLTPGAMEQLIRFPWPGNIRQLQNIIERLVLLAEQPEIEAADVSRVLESERAVDAVLSSMTVAAGTNTVTRSVRTNQAVRGDEVEQIVSALTECGGNKSRAAQILGLTLRQLNYRIKVLQITLQS</sequence>
<keyword evidence="4" id="KW-0238">DNA-binding</keyword>
<dbReference type="Proteomes" id="UP000657372">
    <property type="component" value="Unassembled WGS sequence"/>
</dbReference>
<dbReference type="InterPro" id="IPR029016">
    <property type="entry name" value="GAF-like_dom_sf"/>
</dbReference>
<evidence type="ECO:0000259" key="6">
    <source>
        <dbReference type="PROSITE" id="PS50045"/>
    </source>
</evidence>
<dbReference type="Gene3D" id="3.30.450.40">
    <property type="match status" value="1"/>
</dbReference>
<dbReference type="PANTHER" id="PTHR32071:SF57">
    <property type="entry name" value="C4-DICARBOXYLATE TRANSPORT TRANSCRIPTIONAL REGULATORY PROTEIN DCTD"/>
    <property type="match status" value="1"/>
</dbReference>
<keyword evidence="5" id="KW-0804">Transcription</keyword>
<dbReference type="InterPro" id="IPR003593">
    <property type="entry name" value="AAA+_ATPase"/>
</dbReference>
<dbReference type="SUPFAM" id="SSF55781">
    <property type="entry name" value="GAF domain-like"/>
    <property type="match status" value="1"/>
</dbReference>
<dbReference type="Gene3D" id="1.10.8.60">
    <property type="match status" value="1"/>
</dbReference>
<reference evidence="7 8" key="1">
    <citation type="submission" date="2020-11" db="EMBL/GenBank/DDBJ databases">
        <title>WGS of Herminiimonas contaminans strain Marseille-Q4544 isolated from planarians Schmidtea mediterranea.</title>
        <authorList>
            <person name="Kangale L."/>
        </authorList>
    </citation>
    <scope>NUCLEOTIDE SEQUENCE [LARGE SCALE GENOMIC DNA]</scope>
    <source>
        <strain evidence="7 8">Marseille-Q4544</strain>
    </source>
</reference>
<dbReference type="InterPro" id="IPR002197">
    <property type="entry name" value="HTH_Fis"/>
</dbReference>
<dbReference type="PROSITE" id="PS50045">
    <property type="entry name" value="SIGMA54_INTERACT_4"/>
    <property type="match status" value="1"/>
</dbReference>
<dbReference type="PROSITE" id="PS00676">
    <property type="entry name" value="SIGMA54_INTERACT_2"/>
    <property type="match status" value="1"/>
</dbReference>
<dbReference type="SUPFAM" id="SSF52540">
    <property type="entry name" value="P-loop containing nucleoside triphosphate hydrolases"/>
    <property type="match status" value="1"/>
</dbReference>
<dbReference type="Gene3D" id="1.10.10.60">
    <property type="entry name" value="Homeodomain-like"/>
    <property type="match status" value="1"/>
</dbReference>
<dbReference type="Pfam" id="PF02954">
    <property type="entry name" value="HTH_8"/>
    <property type="match status" value="1"/>
</dbReference>
<protein>
    <submittedName>
        <fullName evidence="7">Sigma 54-interacting transcriptional regulator</fullName>
    </submittedName>
</protein>
<keyword evidence="3" id="KW-0805">Transcription regulation</keyword>
<accession>A0ABS0EVY8</accession>
<dbReference type="InterPro" id="IPR025943">
    <property type="entry name" value="Sigma_54_int_dom_ATP-bd_2"/>
</dbReference>
<dbReference type="PANTHER" id="PTHR32071">
    <property type="entry name" value="TRANSCRIPTIONAL REGULATORY PROTEIN"/>
    <property type="match status" value="1"/>
</dbReference>
<dbReference type="InterPro" id="IPR003018">
    <property type="entry name" value="GAF"/>
</dbReference>
<dbReference type="InterPro" id="IPR025944">
    <property type="entry name" value="Sigma_54_int_dom_CS"/>
</dbReference>
<dbReference type="EMBL" id="JADOEL010000014">
    <property type="protein sequence ID" value="MBF8179002.1"/>
    <property type="molecule type" value="Genomic_DNA"/>
</dbReference>
<evidence type="ECO:0000256" key="1">
    <source>
        <dbReference type="ARBA" id="ARBA00022741"/>
    </source>
</evidence>
<evidence type="ECO:0000256" key="5">
    <source>
        <dbReference type="ARBA" id="ARBA00023163"/>
    </source>
</evidence>
<dbReference type="Pfam" id="PF01590">
    <property type="entry name" value="GAF"/>
    <property type="match status" value="1"/>
</dbReference>
<evidence type="ECO:0000313" key="7">
    <source>
        <dbReference type="EMBL" id="MBF8179002.1"/>
    </source>
</evidence>
<keyword evidence="1" id="KW-0547">Nucleotide-binding</keyword>
<dbReference type="InterPro" id="IPR058031">
    <property type="entry name" value="AAA_lid_NorR"/>
</dbReference>
<dbReference type="SMART" id="SM00065">
    <property type="entry name" value="GAF"/>
    <property type="match status" value="1"/>
</dbReference>
<evidence type="ECO:0000256" key="4">
    <source>
        <dbReference type="ARBA" id="ARBA00023125"/>
    </source>
</evidence>
<evidence type="ECO:0000256" key="3">
    <source>
        <dbReference type="ARBA" id="ARBA00023015"/>
    </source>
</evidence>
<name>A0ABS0EVY8_9BURK</name>
<organism evidence="7 8">
    <name type="scientific">Herminiimonas contaminans</name>
    <dbReference type="NCBI Taxonomy" id="1111140"/>
    <lineage>
        <taxon>Bacteria</taxon>
        <taxon>Pseudomonadati</taxon>
        <taxon>Pseudomonadota</taxon>
        <taxon>Betaproteobacteria</taxon>
        <taxon>Burkholderiales</taxon>
        <taxon>Oxalobacteraceae</taxon>
        <taxon>Herminiimonas</taxon>
    </lineage>
</organism>
<keyword evidence="8" id="KW-1185">Reference proteome</keyword>
<dbReference type="InterPro" id="IPR027417">
    <property type="entry name" value="P-loop_NTPase"/>
</dbReference>
<gene>
    <name evidence="7" type="ORF">IXC47_15045</name>
</gene>
<dbReference type="PROSITE" id="PS00688">
    <property type="entry name" value="SIGMA54_INTERACT_3"/>
    <property type="match status" value="1"/>
</dbReference>